<dbReference type="KEGG" id="lfa:LFA_0020"/>
<dbReference type="EMBL" id="LN614827">
    <property type="protein sequence ID" value="CEG55507.1"/>
    <property type="molecule type" value="Genomic_DNA"/>
</dbReference>
<name>A0A098FZ58_9GAMM</name>
<dbReference type="Proteomes" id="UP000032430">
    <property type="component" value="Chromosome I"/>
</dbReference>
<proteinExistence type="predicted"/>
<evidence type="ECO:0000313" key="2">
    <source>
        <dbReference type="Proteomes" id="UP000032430"/>
    </source>
</evidence>
<dbReference type="STRING" id="1212491.LFA_0020"/>
<protein>
    <submittedName>
        <fullName evidence="1">Uncharacterized protein</fullName>
    </submittedName>
</protein>
<sequence length="61" mass="6870">MDKNVTYFGAVRAEEALFFEAYAQDFWLGGCFAMGLPPPQHERVGQMPSFFNFGVYSVIPS</sequence>
<dbReference type="HOGENOM" id="CLU_2916929_0_0_6"/>
<gene>
    <name evidence="1" type="ORF">LFA_0020</name>
</gene>
<evidence type="ECO:0000313" key="1">
    <source>
        <dbReference type="EMBL" id="CEG55507.1"/>
    </source>
</evidence>
<organism evidence="1 2">
    <name type="scientific">Legionella fallonii LLAP-10</name>
    <dbReference type="NCBI Taxonomy" id="1212491"/>
    <lineage>
        <taxon>Bacteria</taxon>
        <taxon>Pseudomonadati</taxon>
        <taxon>Pseudomonadota</taxon>
        <taxon>Gammaproteobacteria</taxon>
        <taxon>Legionellales</taxon>
        <taxon>Legionellaceae</taxon>
        <taxon>Legionella</taxon>
    </lineage>
</organism>
<accession>A0A098FZ58</accession>
<keyword evidence="2" id="KW-1185">Reference proteome</keyword>
<reference evidence="2" key="1">
    <citation type="submission" date="2014-09" db="EMBL/GenBank/DDBJ databases">
        <authorList>
            <person name="Gomez-Valero L."/>
        </authorList>
    </citation>
    <scope>NUCLEOTIDE SEQUENCE [LARGE SCALE GENOMIC DNA]</scope>
    <source>
        <strain evidence="2">ATCC700992</strain>
    </source>
</reference>
<dbReference type="AlphaFoldDB" id="A0A098FZ58"/>